<evidence type="ECO:0000313" key="1">
    <source>
        <dbReference type="EMBL" id="MBA9086594.1"/>
    </source>
</evidence>
<dbReference type="AlphaFoldDB" id="A0A7W3SUY5"/>
<protein>
    <submittedName>
        <fullName evidence="1">Uncharacterized protein</fullName>
    </submittedName>
</protein>
<gene>
    <name evidence="1" type="ORF">FHR92_003074</name>
</gene>
<accession>A0A7W3SUY5</accession>
<keyword evidence="2" id="KW-1185">Reference proteome</keyword>
<organism evidence="1 2">
    <name type="scientific">Fontibacillus solani</name>
    <dbReference type="NCBI Taxonomy" id="1572857"/>
    <lineage>
        <taxon>Bacteria</taxon>
        <taxon>Bacillati</taxon>
        <taxon>Bacillota</taxon>
        <taxon>Bacilli</taxon>
        <taxon>Bacillales</taxon>
        <taxon>Paenibacillaceae</taxon>
        <taxon>Fontibacillus</taxon>
    </lineage>
</organism>
<reference evidence="1 2" key="1">
    <citation type="submission" date="2020-08" db="EMBL/GenBank/DDBJ databases">
        <title>Genomic Encyclopedia of Type Strains, Phase III (KMG-III): the genomes of soil and plant-associated and newly described type strains.</title>
        <authorList>
            <person name="Whitman W."/>
        </authorList>
    </citation>
    <scope>NUCLEOTIDE SEQUENCE [LARGE SCALE GENOMIC DNA]</scope>
    <source>
        <strain evidence="1 2">CECT 8693</strain>
    </source>
</reference>
<evidence type="ECO:0000313" key="2">
    <source>
        <dbReference type="Proteomes" id="UP000567067"/>
    </source>
</evidence>
<sequence>MSGIEVRKDGVKIHFKLRISQFIGTMGIDVGNLVSADKVIV</sequence>
<comment type="caution">
    <text evidence="1">The sequence shown here is derived from an EMBL/GenBank/DDBJ whole genome shotgun (WGS) entry which is preliminary data.</text>
</comment>
<dbReference type="Proteomes" id="UP000567067">
    <property type="component" value="Unassembled WGS sequence"/>
</dbReference>
<proteinExistence type="predicted"/>
<dbReference type="RefSeq" id="WP_281377060.1">
    <property type="nucleotide sequence ID" value="NZ_JACJIP010000020.1"/>
</dbReference>
<name>A0A7W3SUY5_9BACL</name>
<dbReference type="EMBL" id="JACJIP010000020">
    <property type="protein sequence ID" value="MBA9086594.1"/>
    <property type="molecule type" value="Genomic_DNA"/>
</dbReference>